<dbReference type="AlphaFoldDB" id="A0A5S9N7R3"/>
<evidence type="ECO:0000313" key="2">
    <source>
        <dbReference type="EMBL" id="CAA0085175.1"/>
    </source>
</evidence>
<keyword evidence="1" id="KW-0812">Transmembrane</keyword>
<name>A0A5S9N7R3_9GAMM</name>
<keyword evidence="1" id="KW-1133">Transmembrane helix</keyword>
<organism evidence="2 3">
    <name type="scientific">Zhongshania aliphaticivorans</name>
    <dbReference type="NCBI Taxonomy" id="1470434"/>
    <lineage>
        <taxon>Bacteria</taxon>
        <taxon>Pseudomonadati</taxon>
        <taxon>Pseudomonadota</taxon>
        <taxon>Gammaproteobacteria</taxon>
        <taxon>Cellvibrionales</taxon>
        <taxon>Spongiibacteraceae</taxon>
        <taxon>Zhongshania</taxon>
    </lineage>
</organism>
<keyword evidence="3" id="KW-1185">Reference proteome</keyword>
<keyword evidence="1" id="KW-0472">Membrane</keyword>
<sequence length="66" mass="7603">MVFGDVVARARDVGFWLMIFALGLYHALSGVIGLINSVKLRGPSIRDEEIELWRNKLQRNKWFVSI</sequence>
<dbReference type="Proteomes" id="UP000435877">
    <property type="component" value="Unassembled WGS sequence"/>
</dbReference>
<gene>
    <name evidence="2" type="ORF">IHBHHGIJ_00806</name>
</gene>
<accession>A0A5S9N7R3</accession>
<evidence type="ECO:0000313" key="3">
    <source>
        <dbReference type="Proteomes" id="UP000435877"/>
    </source>
</evidence>
<proteinExistence type="predicted"/>
<protein>
    <submittedName>
        <fullName evidence="2">Uncharacterized protein</fullName>
    </submittedName>
</protein>
<feature type="transmembrane region" description="Helical" evidence="1">
    <location>
        <begin position="15"/>
        <end position="36"/>
    </location>
</feature>
<reference evidence="2 3" key="1">
    <citation type="submission" date="2019-11" db="EMBL/GenBank/DDBJ databases">
        <authorList>
            <person name="Holert J."/>
        </authorList>
    </citation>
    <scope>NUCLEOTIDE SEQUENCE [LARGE SCALE GENOMIC DNA]</scope>
    <source>
        <strain evidence="2">SB11_1A</strain>
    </source>
</reference>
<evidence type="ECO:0000256" key="1">
    <source>
        <dbReference type="SAM" id="Phobius"/>
    </source>
</evidence>
<dbReference type="EMBL" id="CACSIK010000001">
    <property type="protein sequence ID" value="CAA0085175.1"/>
    <property type="molecule type" value="Genomic_DNA"/>
</dbReference>